<keyword evidence="2" id="KW-1185">Reference proteome</keyword>
<evidence type="ECO:0008006" key="3">
    <source>
        <dbReference type="Google" id="ProtNLM"/>
    </source>
</evidence>
<dbReference type="Proteomes" id="UP000652755">
    <property type="component" value="Unassembled WGS sequence"/>
</dbReference>
<organism evidence="1 2">
    <name type="scientific">Pedobacter fastidiosus</name>
    <dbReference type="NCBI Taxonomy" id="2765361"/>
    <lineage>
        <taxon>Bacteria</taxon>
        <taxon>Pseudomonadati</taxon>
        <taxon>Bacteroidota</taxon>
        <taxon>Sphingobacteriia</taxon>
        <taxon>Sphingobacteriales</taxon>
        <taxon>Sphingobacteriaceae</taxon>
        <taxon>Pedobacter</taxon>
    </lineage>
</organism>
<name>A0ABR7KT99_9SPHI</name>
<evidence type="ECO:0000313" key="2">
    <source>
        <dbReference type="Proteomes" id="UP000652755"/>
    </source>
</evidence>
<evidence type="ECO:0000313" key="1">
    <source>
        <dbReference type="EMBL" id="MBC6111007.1"/>
    </source>
</evidence>
<proteinExistence type="predicted"/>
<dbReference type="RefSeq" id="WP_187071475.1">
    <property type="nucleotide sequence ID" value="NZ_JACRYL010000009.1"/>
</dbReference>
<sequence length="160" mass="18644">MKIKPVLEPNFVLVFIISLSSFLVACSQENTRKDIEEKLQGTWVGTAKDYNLRDANTLSVIIEKDNIGLRNNYNISDKNHKISIPDMDKKCRIFIHTNGDTIIEQRYNPVLSIIKEPIYGKLHIINENEIRVFFLFKLNQSVYMGLNLQRDGWYLKRSLP</sequence>
<protein>
    <recommendedName>
        <fullName evidence="3">Lipocalin-like domain-containing protein</fullName>
    </recommendedName>
</protein>
<gene>
    <name evidence="1" type="ORF">H7U22_11295</name>
</gene>
<comment type="caution">
    <text evidence="1">The sequence shown here is derived from an EMBL/GenBank/DDBJ whole genome shotgun (WGS) entry which is preliminary data.</text>
</comment>
<accession>A0ABR7KT99</accession>
<reference evidence="1 2" key="1">
    <citation type="submission" date="2020-08" db="EMBL/GenBank/DDBJ databases">
        <authorList>
            <person name="Sun Q."/>
            <person name="Inoue M."/>
        </authorList>
    </citation>
    <scope>NUCLEOTIDE SEQUENCE [LARGE SCALE GENOMIC DNA]</scope>
    <source>
        <strain evidence="1 2">CCM 8938</strain>
    </source>
</reference>
<dbReference type="EMBL" id="JACRYL010000009">
    <property type="protein sequence ID" value="MBC6111007.1"/>
    <property type="molecule type" value="Genomic_DNA"/>
</dbReference>
<dbReference type="PROSITE" id="PS51257">
    <property type="entry name" value="PROKAR_LIPOPROTEIN"/>
    <property type="match status" value="1"/>
</dbReference>